<proteinExistence type="predicted"/>
<dbReference type="InterPro" id="IPR044926">
    <property type="entry name" value="RGS_subdomain_2"/>
</dbReference>
<evidence type="ECO:0000256" key="2">
    <source>
        <dbReference type="SAM" id="Phobius"/>
    </source>
</evidence>
<dbReference type="Proteomes" id="UP001516023">
    <property type="component" value="Unassembled WGS sequence"/>
</dbReference>
<keyword evidence="2" id="KW-0472">Membrane</keyword>
<dbReference type="PRINTS" id="PR01301">
    <property type="entry name" value="RGSPROTEIN"/>
</dbReference>
<keyword evidence="2" id="KW-1133">Transmembrane helix</keyword>
<keyword evidence="5" id="KW-1185">Reference proteome</keyword>
<name>A0ABD3NM61_9STRA</name>
<sequence length="505" mass="56533">MSSSREFFSWICVLVFPIYKVGCYSLLYWKELFFLKRNKAAILVSSIAGWLAYLTLVASISNKISCGFIYVASSSVALLSMGPQLIRALHLRARFDSSNFTIEEEISSREQRTNCGQRKGALSTIPSGSECKSASGGEDYKSGAPSNLVAVSESRKQSDLVIDRAHKSVNAIKWLSFVLAPILLVFAWYLSSMENSNPLFMKNFDDCITEPSYFNYTNLLFAIVSLILAVMACVSVKNVEDELYLQHEITRTALLFGFMCIVIQSVRIAGYKEVEPLLLTVQQMIQSCSMIIIPCCPESTVITKARWWVKRRISPASTSAVPGYAQSLPKYHRGSTRASVLPTKSIVSPQLSDQMAKETNTSWDAGLCILLSSEGGINSFTRHCAREFSSENIRFWCAVNDFRAKFDDTRTSTSFSDDNEHNIAPLNENGDIGEEANEIYKKFIGNKSKTQVNLSSQQKNEIKKAIESGAVTKDTFDVAQKEIFSVMSRDSYPRYLTSKRNRKLI</sequence>
<feature type="transmembrane region" description="Helical" evidence="2">
    <location>
        <begin position="248"/>
        <end position="266"/>
    </location>
</feature>
<accession>A0ABD3NM61</accession>
<reference evidence="4 5" key="1">
    <citation type="journal article" date="2020" name="G3 (Bethesda)">
        <title>Improved Reference Genome for Cyclotella cryptica CCMP332, a Model for Cell Wall Morphogenesis, Salinity Adaptation, and Lipid Production in Diatoms (Bacillariophyta).</title>
        <authorList>
            <person name="Roberts W.R."/>
            <person name="Downey K.M."/>
            <person name="Ruck E.C."/>
            <person name="Traller J.C."/>
            <person name="Alverson A.J."/>
        </authorList>
    </citation>
    <scope>NUCLEOTIDE SEQUENCE [LARGE SCALE GENOMIC DNA]</scope>
    <source>
        <strain evidence="4 5">CCMP332</strain>
    </source>
</reference>
<feature type="transmembrane region" description="Helical" evidence="2">
    <location>
        <begin position="174"/>
        <end position="193"/>
    </location>
</feature>
<dbReference type="PANTHER" id="PTHR10845:SF192">
    <property type="entry name" value="DOUBLE HIT, ISOFORM B"/>
    <property type="match status" value="1"/>
</dbReference>
<dbReference type="CDD" id="cd07440">
    <property type="entry name" value="RGS"/>
    <property type="match status" value="1"/>
</dbReference>
<feature type="region of interest" description="Disordered" evidence="1">
    <location>
        <begin position="112"/>
        <end position="143"/>
    </location>
</feature>
<gene>
    <name evidence="4" type="ORF">HJC23_008438</name>
</gene>
<dbReference type="AlphaFoldDB" id="A0ABD3NM61"/>
<dbReference type="Pfam" id="PF00615">
    <property type="entry name" value="RGS"/>
    <property type="match status" value="1"/>
</dbReference>
<keyword evidence="2" id="KW-0812">Transmembrane</keyword>
<dbReference type="SMART" id="SM00315">
    <property type="entry name" value="RGS"/>
    <property type="match status" value="1"/>
</dbReference>
<feature type="transmembrane region" description="Helical" evidence="2">
    <location>
        <begin position="7"/>
        <end position="29"/>
    </location>
</feature>
<dbReference type="InterPro" id="IPR036305">
    <property type="entry name" value="RGS_sf"/>
</dbReference>
<comment type="caution">
    <text evidence="4">The sequence shown here is derived from an EMBL/GenBank/DDBJ whole genome shotgun (WGS) entry which is preliminary data.</text>
</comment>
<feature type="transmembrane region" description="Helical" evidence="2">
    <location>
        <begin position="41"/>
        <end position="61"/>
    </location>
</feature>
<dbReference type="SUPFAM" id="SSF48097">
    <property type="entry name" value="Regulator of G-protein signaling, RGS"/>
    <property type="match status" value="1"/>
</dbReference>
<organism evidence="4 5">
    <name type="scientific">Cyclotella cryptica</name>
    <dbReference type="NCBI Taxonomy" id="29204"/>
    <lineage>
        <taxon>Eukaryota</taxon>
        <taxon>Sar</taxon>
        <taxon>Stramenopiles</taxon>
        <taxon>Ochrophyta</taxon>
        <taxon>Bacillariophyta</taxon>
        <taxon>Coscinodiscophyceae</taxon>
        <taxon>Thalassiosirophycidae</taxon>
        <taxon>Stephanodiscales</taxon>
        <taxon>Stephanodiscaceae</taxon>
        <taxon>Cyclotella</taxon>
    </lineage>
</organism>
<dbReference type="EMBL" id="JABMIG020000491">
    <property type="protein sequence ID" value="KAL3776453.1"/>
    <property type="molecule type" value="Genomic_DNA"/>
</dbReference>
<dbReference type="InterPro" id="IPR016137">
    <property type="entry name" value="RGS"/>
</dbReference>
<protein>
    <recommendedName>
        <fullName evidence="3">RGS domain-containing protein</fullName>
    </recommendedName>
</protein>
<dbReference type="Gene3D" id="1.10.167.10">
    <property type="entry name" value="Regulator of G-protein Signalling 4, domain 2"/>
    <property type="match status" value="1"/>
</dbReference>
<dbReference type="PANTHER" id="PTHR10845">
    <property type="entry name" value="REGULATOR OF G PROTEIN SIGNALING"/>
    <property type="match status" value="1"/>
</dbReference>
<dbReference type="PROSITE" id="PS50132">
    <property type="entry name" value="RGS"/>
    <property type="match status" value="1"/>
</dbReference>
<evidence type="ECO:0000259" key="3">
    <source>
        <dbReference type="PROSITE" id="PS50132"/>
    </source>
</evidence>
<feature type="transmembrane region" description="Helical" evidence="2">
    <location>
        <begin position="213"/>
        <end position="236"/>
    </location>
</feature>
<evidence type="ECO:0000256" key="1">
    <source>
        <dbReference type="SAM" id="MobiDB-lite"/>
    </source>
</evidence>
<feature type="domain" description="RGS" evidence="3">
    <location>
        <begin position="370"/>
        <end position="505"/>
    </location>
</feature>
<evidence type="ECO:0000313" key="5">
    <source>
        <dbReference type="Proteomes" id="UP001516023"/>
    </source>
</evidence>
<evidence type="ECO:0000313" key="4">
    <source>
        <dbReference type="EMBL" id="KAL3776453.1"/>
    </source>
</evidence>